<evidence type="ECO:0000313" key="3">
    <source>
        <dbReference type="Proteomes" id="UP001596200"/>
    </source>
</evidence>
<gene>
    <name evidence="2" type="ORF">ACFP1B_34735</name>
</gene>
<comment type="caution">
    <text evidence="2">The sequence shown here is derived from an EMBL/GenBank/DDBJ whole genome shotgun (WGS) entry which is preliminary data.</text>
</comment>
<keyword evidence="3" id="KW-1185">Reference proteome</keyword>
<proteinExistence type="predicted"/>
<organism evidence="2 3">
    <name type="scientific">Streptomyces pulveraceus</name>
    <dbReference type="NCBI Taxonomy" id="68258"/>
    <lineage>
        <taxon>Bacteria</taxon>
        <taxon>Bacillati</taxon>
        <taxon>Actinomycetota</taxon>
        <taxon>Actinomycetes</taxon>
        <taxon>Kitasatosporales</taxon>
        <taxon>Streptomycetaceae</taxon>
        <taxon>Streptomyces</taxon>
    </lineage>
</organism>
<evidence type="ECO:0000256" key="1">
    <source>
        <dbReference type="SAM" id="MobiDB-lite"/>
    </source>
</evidence>
<evidence type="ECO:0000313" key="2">
    <source>
        <dbReference type="EMBL" id="MFC5918549.1"/>
    </source>
</evidence>
<reference evidence="3" key="1">
    <citation type="journal article" date="2019" name="Int. J. Syst. Evol. Microbiol.">
        <title>The Global Catalogue of Microorganisms (GCM) 10K type strain sequencing project: providing services to taxonomists for standard genome sequencing and annotation.</title>
        <authorList>
            <consortium name="The Broad Institute Genomics Platform"/>
            <consortium name="The Broad Institute Genome Sequencing Center for Infectious Disease"/>
            <person name="Wu L."/>
            <person name="Ma J."/>
        </authorList>
    </citation>
    <scope>NUCLEOTIDE SEQUENCE [LARGE SCALE GENOMIC DNA]</scope>
    <source>
        <strain evidence="3">JCM 4147</strain>
    </source>
</reference>
<protein>
    <submittedName>
        <fullName evidence="2">Uncharacterized protein</fullName>
    </submittedName>
</protein>
<dbReference type="Proteomes" id="UP001596200">
    <property type="component" value="Unassembled WGS sequence"/>
</dbReference>
<name>A0ABW1GUL0_9ACTN</name>
<accession>A0ABW1GUL0</accession>
<feature type="region of interest" description="Disordered" evidence="1">
    <location>
        <begin position="1"/>
        <end position="24"/>
    </location>
</feature>
<dbReference type="RefSeq" id="WP_386421172.1">
    <property type="nucleotide sequence ID" value="NZ_JBHSPU010000039.1"/>
</dbReference>
<dbReference type="EMBL" id="JBHSPU010000039">
    <property type="protein sequence ID" value="MFC5918549.1"/>
    <property type="molecule type" value="Genomic_DNA"/>
</dbReference>
<sequence>MALLVDRAGGRAGPVPRASYEGGGGAALTVPGAVPVTGPPLR</sequence>